<dbReference type="OrthoDB" id="7926308at2"/>
<dbReference type="EMBL" id="NJGE01000003">
    <property type="protein sequence ID" value="PIT69781.1"/>
    <property type="molecule type" value="Genomic_DNA"/>
</dbReference>
<organism evidence="2 3">
    <name type="scientific">Bartonella tribocorum</name>
    <dbReference type="NCBI Taxonomy" id="85701"/>
    <lineage>
        <taxon>Bacteria</taxon>
        <taxon>Pseudomonadati</taxon>
        <taxon>Pseudomonadota</taxon>
        <taxon>Alphaproteobacteria</taxon>
        <taxon>Hyphomicrobiales</taxon>
        <taxon>Bartonellaceae</taxon>
        <taxon>Bartonella</taxon>
    </lineage>
</organism>
<dbReference type="STRING" id="85701.BM1374166_01468"/>
<name>A0A2M6UUC1_9HYPH</name>
<evidence type="ECO:0000256" key="1">
    <source>
        <dbReference type="SAM" id="Phobius"/>
    </source>
</evidence>
<gene>
    <name evidence="2" type="ORF">CER18_01820</name>
</gene>
<sequence>MLFLYLYCKKENLLPFMTWFFLSSLGMFLTSNLGARAYLTKQSHTNNIIKANRFDLQNKHDQLNVIITETKKLVTLHAESIFIKIFQKILTLNLFLIKIPAIDIRLRDFRMQYFSNKRAPPNEHT</sequence>
<keyword evidence="1" id="KW-1133">Transmembrane helix</keyword>
<feature type="transmembrane region" description="Helical" evidence="1">
    <location>
        <begin position="20"/>
        <end position="39"/>
    </location>
</feature>
<protein>
    <submittedName>
        <fullName evidence="2">Uncharacterized protein</fullName>
    </submittedName>
</protein>
<accession>A0A2M6UUC1</accession>
<dbReference type="AlphaFoldDB" id="A0A2M6UUC1"/>
<reference evidence="2 3" key="1">
    <citation type="submission" date="2017-06" db="EMBL/GenBank/DDBJ databases">
        <title>Draft genome of Bartonella tribocorum strain L103, isolated from a rodent in Laos.</title>
        <authorList>
            <person name="Hadjadj L."/>
            <person name="Jiyipong T."/>
            <person name="Morand S."/>
            <person name="Diene S.M."/>
            <person name="Rolain J.-M."/>
        </authorList>
    </citation>
    <scope>NUCLEOTIDE SEQUENCE [LARGE SCALE GENOMIC DNA]</scope>
    <source>
        <strain evidence="2 3">L103</strain>
    </source>
</reference>
<proteinExistence type="predicted"/>
<evidence type="ECO:0000313" key="3">
    <source>
        <dbReference type="Proteomes" id="UP000229839"/>
    </source>
</evidence>
<keyword evidence="1" id="KW-0812">Transmembrane</keyword>
<dbReference type="RefSeq" id="WP_100128413.1">
    <property type="nucleotide sequence ID" value="NZ_CADDYI010000003.1"/>
</dbReference>
<comment type="caution">
    <text evidence="2">The sequence shown here is derived from an EMBL/GenBank/DDBJ whole genome shotgun (WGS) entry which is preliminary data.</text>
</comment>
<evidence type="ECO:0000313" key="2">
    <source>
        <dbReference type="EMBL" id="PIT69781.1"/>
    </source>
</evidence>
<keyword evidence="1" id="KW-0472">Membrane</keyword>
<dbReference type="Proteomes" id="UP000229839">
    <property type="component" value="Unassembled WGS sequence"/>
</dbReference>